<feature type="compositionally biased region" description="Acidic residues" evidence="2">
    <location>
        <begin position="792"/>
        <end position="820"/>
    </location>
</feature>
<reference evidence="4" key="1">
    <citation type="submission" date="2020-01" db="EMBL/GenBank/DDBJ databases">
        <title>Development of genomics and gene disruption for Polysphondylium violaceum indicates a role for the polyketide synthase stlB in stalk morphogenesis.</title>
        <authorList>
            <person name="Narita B."/>
            <person name="Kawabe Y."/>
            <person name="Kin K."/>
            <person name="Saito T."/>
            <person name="Gibbs R."/>
            <person name="Kuspa A."/>
            <person name="Muzny D."/>
            <person name="Queller D."/>
            <person name="Richards S."/>
            <person name="Strassman J."/>
            <person name="Sucgang R."/>
            <person name="Worley K."/>
            <person name="Schaap P."/>
        </authorList>
    </citation>
    <scope>NUCLEOTIDE SEQUENCE</scope>
    <source>
        <strain evidence="4">QSvi11</strain>
    </source>
</reference>
<dbReference type="OrthoDB" id="28947at2759"/>
<sequence>MVETKKSNNKPTTANSNKKGGKPAATVNNNKQQPKKQQQPQQPQQQSEPVKKNTRATDTATKKYFGNSKKSEKPATTPVGADKSTTKNTTATTTNKNTKNNTTTKQSNEKKTKQPTKSTTTAPTTDSDNIKLNYGTNVENRKHPLYTKAEEAFKQKLDHFQTEFKKSSSRDDQWKEKIQSTGTIRDRISAITLLVQKAPMYRISSLDILLNLAAKKSEREREFAVNSLKDLFINSLLPDSKLKRFYERIPNINEKTVKQEELSQWYFEDMLKARYQAFIGLLEVLSKDTVARIRIIAAATIQYLLMKKPEQEEVLLTLLVNKLGDEDATNVSKITNFLVKLLEAHPGMKNVIIREIEMFLYRANNAAKAQYNALFFLNKIQVLAEKDSTSVTELNEMSNRLINLYFTFFTTKSQAGSSCISLILFGIRKAYANVKDTTKLEPKQLDALFKSLRKNSINKVIQTLCLLFEIKLHTPEISDEFYQNLYYTLNRIEHLSQFDQTSFLNLIFRAIKHDDDINRSKAMIKRLLQFSFYQKVSFSASCLILLSELIRFNNSFGEMISVAQVPSIEEEQEQEQENQEEKFNIKTYDCYHNNPKIVKAETTCLWEINLYKDHDHPTVSGFANDLLNARPIKFQGNPTGMFTLHAFLEKFVLARPRAKNAKGSQLAVTKSGIKSKYIDGEEDEDQDAQQDNVPEIDASNPSDKFLQTFGDISSAVPQKSKKKIEFEKDEDEIDKALGYNTEADQDEDFDMDEMEEYSYSDLEDEDFEDEEVEFETPKQKVDKKPTKKVQNDSDDDQDVDQDDEQDDGEDFNIDEQDLYNDDLLGSIYDEDDADVDDLEIDDDLGSDDEEEEEEEVENDIPMNKKSSGKQQQKQQAQSKNKKNQKQEEQETNIDTPDFGDEDDDDDQEDDDDEGFVPADSDDELAGDSDDDNGFMDADDFAALLDSSGKLPQSKNQFLSKKKPVAASKNTKQTFSKKAASGAKGKRKRA</sequence>
<feature type="compositionally biased region" description="Acidic residues" evidence="2">
    <location>
        <begin position="743"/>
        <end position="774"/>
    </location>
</feature>
<organism evidence="4 5">
    <name type="scientific">Polysphondylium violaceum</name>
    <dbReference type="NCBI Taxonomy" id="133409"/>
    <lineage>
        <taxon>Eukaryota</taxon>
        <taxon>Amoebozoa</taxon>
        <taxon>Evosea</taxon>
        <taxon>Eumycetozoa</taxon>
        <taxon>Dictyostelia</taxon>
        <taxon>Dictyosteliales</taxon>
        <taxon>Dictyosteliaceae</taxon>
        <taxon>Polysphondylium</taxon>
    </lineage>
</organism>
<comment type="similarity">
    <text evidence="1">Belongs to the CBF/MAK21 family.</text>
</comment>
<feature type="compositionally biased region" description="Polar residues" evidence="2">
    <location>
        <begin position="9"/>
        <end position="18"/>
    </location>
</feature>
<dbReference type="InterPro" id="IPR005612">
    <property type="entry name" value="CCAAT-binding_factor"/>
</dbReference>
<feature type="compositionally biased region" description="Low complexity" evidence="2">
    <location>
        <begin position="115"/>
        <end position="125"/>
    </location>
</feature>
<feature type="region of interest" description="Disordered" evidence="2">
    <location>
        <begin position="1"/>
        <end position="132"/>
    </location>
</feature>
<feature type="region of interest" description="Disordered" evidence="2">
    <location>
        <begin position="733"/>
        <end position="989"/>
    </location>
</feature>
<feature type="compositionally biased region" description="Acidic residues" evidence="2">
    <location>
        <begin position="897"/>
        <end position="939"/>
    </location>
</feature>
<evidence type="ECO:0000313" key="5">
    <source>
        <dbReference type="Proteomes" id="UP000695562"/>
    </source>
</evidence>
<keyword evidence="5" id="KW-1185">Reference proteome</keyword>
<feature type="compositionally biased region" description="Polar residues" evidence="2">
    <location>
        <begin position="949"/>
        <end position="958"/>
    </location>
</feature>
<feature type="domain" description="CCAAT-binding factor" evidence="3">
    <location>
        <begin position="461"/>
        <end position="623"/>
    </location>
</feature>
<dbReference type="InterPro" id="IPR016024">
    <property type="entry name" value="ARM-type_fold"/>
</dbReference>
<comment type="caution">
    <text evidence="4">The sequence shown here is derived from an EMBL/GenBank/DDBJ whole genome shotgun (WGS) entry which is preliminary data.</text>
</comment>
<dbReference type="PANTHER" id="PTHR12048:SF0">
    <property type="entry name" value="CCAAT_ENHANCER-BINDING PROTEIN ZETA"/>
    <property type="match status" value="1"/>
</dbReference>
<feature type="region of interest" description="Disordered" evidence="2">
    <location>
        <begin position="681"/>
        <end position="711"/>
    </location>
</feature>
<evidence type="ECO:0000259" key="3">
    <source>
        <dbReference type="Pfam" id="PF03914"/>
    </source>
</evidence>
<evidence type="ECO:0000313" key="4">
    <source>
        <dbReference type="EMBL" id="KAF2076811.1"/>
    </source>
</evidence>
<dbReference type="SUPFAM" id="SSF48371">
    <property type="entry name" value="ARM repeat"/>
    <property type="match status" value="1"/>
</dbReference>
<dbReference type="PANTHER" id="PTHR12048">
    <property type="entry name" value="CCAAT-BINDING FACTOR-RELATED"/>
    <property type="match status" value="1"/>
</dbReference>
<dbReference type="GO" id="GO:0005634">
    <property type="term" value="C:nucleus"/>
    <property type="evidence" value="ECO:0007669"/>
    <property type="project" value="TreeGrafter"/>
</dbReference>
<protein>
    <recommendedName>
        <fullName evidence="3">CCAAT-binding factor domain-containing protein</fullName>
    </recommendedName>
</protein>
<feature type="compositionally biased region" description="Low complexity" evidence="2">
    <location>
        <begin position="863"/>
        <end position="878"/>
    </location>
</feature>
<dbReference type="InterPro" id="IPR040155">
    <property type="entry name" value="CEBPZ/Mak21-like"/>
</dbReference>
<dbReference type="Proteomes" id="UP000695562">
    <property type="component" value="Unassembled WGS sequence"/>
</dbReference>
<name>A0A8J4Q8L6_9MYCE</name>
<proteinExistence type="inferred from homology"/>
<dbReference type="Pfam" id="PF03914">
    <property type="entry name" value="CBF"/>
    <property type="match status" value="1"/>
</dbReference>
<accession>A0A8J4Q8L6</accession>
<evidence type="ECO:0000256" key="2">
    <source>
        <dbReference type="SAM" id="MobiDB-lite"/>
    </source>
</evidence>
<feature type="compositionally biased region" description="Low complexity" evidence="2">
    <location>
        <begin position="28"/>
        <end position="46"/>
    </location>
</feature>
<gene>
    <name evidence="4" type="ORF">CYY_001888</name>
</gene>
<dbReference type="AlphaFoldDB" id="A0A8J4Q8L6"/>
<evidence type="ECO:0000256" key="1">
    <source>
        <dbReference type="ARBA" id="ARBA00007797"/>
    </source>
</evidence>
<feature type="compositionally biased region" description="Low complexity" evidence="2">
    <location>
        <begin position="86"/>
        <end position="106"/>
    </location>
</feature>
<dbReference type="EMBL" id="AJWJ01000048">
    <property type="protein sequence ID" value="KAF2076811.1"/>
    <property type="molecule type" value="Genomic_DNA"/>
</dbReference>
<feature type="compositionally biased region" description="Acidic residues" evidence="2">
    <location>
        <begin position="828"/>
        <end position="858"/>
    </location>
</feature>
<feature type="compositionally biased region" description="Basic and acidic residues" evidence="2">
    <location>
        <begin position="775"/>
        <end position="784"/>
    </location>
</feature>